<dbReference type="NCBIfam" id="TIGR02118">
    <property type="entry name" value="EthD family reductase"/>
    <property type="match status" value="1"/>
</dbReference>
<organism evidence="3 4">
    <name type="scientific">Nothophoma quercina</name>
    <dbReference type="NCBI Taxonomy" id="749835"/>
    <lineage>
        <taxon>Eukaryota</taxon>
        <taxon>Fungi</taxon>
        <taxon>Dikarya</taxon>
        <taxon>Ascomycota</taxon>
        <taxon>Pezizomycotina</taxon>
        <taxon>Dothideomycetes</taxon>
        <taxon>Pleosporomycetidae</taxon>
        <taxon>Pleosporales</taxon>
        <taxon>Pleosporineae</taxon>
        <taxon>Didymellaceae</taxon>
        <taxon>Nothophoma</taxon>
    </lineage>
</organism>
<dbReference type="InterPro" id="IPR011008">
    <property type="entry name" value="Dimeric_a/b-barrel"/>
</dbReference>
<sequence length="119" mass="13215">MSKDNQIAPHPNVTMSASGAQVIVLYPRKDGSKFDLDYYHSTHMPLAKKIWTQHGLKSFSVVQLSPENQYSIAAILDFESQEHLGKAMADPNTKEIMDDIPNFSNEQPTIVAGNVTLRG</sequence>
<protein>
    <recommendedName>
        <fullName evidence="2">EthD domain-containing protein</fullName>
    </recommendedName>
</protein>
<proteinExistence type="inferred from homology"/>
<evidence type="ECO:0000313" key="3">
    <source>
        <dbReference type="EMBL" id="KAL1609178.1"/>
    </source>
</evidence>
<dbReference type="SUPFAM" id="SSF54909">
    <property type="entry name" value="Dimeric alpha+beta barrel"/>
    <property type="match status" value="1"/>
</dbReference>
<gene>
    <name evidence="3" type="ORF">SLS59_001542</name>
</gene>
<dbReference type="Gene3D" id="3.30.70.100">
    <property type="match status" value="1"/>
</dbReference>
<name>A0ABR3RY66_9PLEO</name>
<accession>A0ABR3RY66</accession>
<evidence type="ECO:0000313" key="4">
    <source>
        <dbReference type="Proteomes" id="UP001521222"/>
    </source>
</evidence>
<comment type="caution">
    <text evidence="3">The sequence shown here is derived from an EMBL/GenBank/DDBJ whole genome shotgun (WGS) entry which is preliminary data.</text>
</comment>
<evidence type="ECO:0000259" key="2">
    <source>
        <dbReference type="Pfam" id="PF07110"/>
    </source>
</evidence>
<dbReference type="Proteomes" id="UP001521222">
    <property type="component" value="Unassembled WGS sequence"/>
</dbReference>
<dbReference type="Pfam" id="PF07110">
    <property type="entry name" value="EthD"/>
    <property type="match status" value="1"/>
</dbReference>
<dbReference type="EMBL" id="JAKIXB020000004">
    <property type="protein sequence ID" value="KAL1609178.1"/>
    <property type="molecule type" value="Genomic_DNA"/>
</dbReference>
<feature type="domain" description="EthD" evidence="2">
    <location>
        <begin position="37"/>
        <end position="105"/>
    </location>
</feature>
<keyword evidence="4" id="KW-1185">Reference proteome</keyword>
<dbReference type="PANTHER" id="PTHR40260:SF2">
    <property type="entry name" value="BLR8190 PROTEIN"/>
    <property type="match status" value="1"/>
</dbReference>
<dbReference type="InterPro" id="IPR009799">
    <property type="entry name" value="EthD_dom"/>
</dbReference>
<dbReference type="PANTHER" id="PTHR40260">
    <property type="entry name" value="BLR8190 PROTEIN"/>
    <property type="match status" value="1"/>
</dbReference>
<reference evidence="3 4" key="1">
    <citation type="submission" date="2024-02" db="EMBL/GenBank/DDBJ databases">
        <title>De novo assembly and annotation of 12 fungi associated with fruit tree decline syndrome in Ontario, Canada.</title>
        <authorList>
            <person name="Sulman M."/>
            <person name="Ellouze W."/>
            <person name="Ilyukhin E."/>
        </authorList>
    </citation>
    <scope>NUCLEOTIDE SEQUENCE [LARGE SCALE GENOMIC DNA]</scope>
    <source>
        <strain evidence="3 4">M97-236</strain>
    </source>
</reference>
<evidence type="ECO:0000256" key="1">
    <source>
        <dbReference type="ARBA" id="ARBA00005986"/>
    </source>
</evidence>
<comment type="similarity">
    <text evidence="1">Belongs to the tpcK family.</text>
</comment>